<dbReference type="EMBL" id="CP071444">
    <property type="protein sequence ID" value="QSX09552.1"/>
    <property type="molecule type" value="Genomic_DNA"/>
</dbReference>
<reference evidence="1" key="1">
    <citation type="submission" date="2021-03" db="EMBL/GenBank/DDBJ databases">
        <title>Alkalibacter marinus sp. nov., isolated from tidal flat sediment.</title>
        <authorList>
            <person name="Namirimu T."/>
            <person name="Yang J.-A."/>
            <person name="Yang S.-H."/>
            <person name="Kim Y.-J."/>
            <person name="Kwon K.K."/>
        </authorList>
    </citation>
    <scope>NUCLEOTIDE SEQUENCE</scope>
    <source>
        <strain evidence="1">ES005</strain>
    </source>
</reference>
<organism evidence="1 2">
    <name type="scientific">Alkalibacter rhizosphaerae</name>
    <dbReference type="NCBI Taxonomy" id="2815577"/>
    <lineage>
        <taxon>Bacteria</taxon>
        <taxon>Bacillati</taxon>
        <taxon>Bacillota</taxon>
        <taxon>Clostridia</taxon>
        <taxon>Eubacteriales</taxon>
        <taxon>Eubacteriaceae</taxon>
        <taxon>Alkalibacter</taxon>
    </lineage>
</organism>
<accession>A0A974XGP7</accession>
<evidence type="ECO:0000313" key="1">
    <source>
        <dbReference type="EMBL" id="QSX09552.1"/>
    </source>
</evidence>
<keyword evidence="2" id="KW-1185">Reference proteome</keyword>
<name>A0A974XGP7_9FIRM</name>
<protein>
    <submittedName>
        <fullName evidence="1">RNA polymerase subunit sigma-70</fullName>
    </submittedName>
</protein>
<dbReference type="AlphaFoldDB" id="A0A974XGP7"/>
<dbReference type="KEGG" id="alka:J0B03_05680"/>
<proteinExistence type="predicted"/>
<dbReference type="RefSeq" id="WP_207300883.1">
    <property type="nucleotide sequence ID" value="NZ_CP071444.1"/>
</dbReference>
<dbReference type="Proteomes" id="UP000663499">
    <property type="component" value="Chromosome"/>
</dbReference>
<sequence length="160" mass="19250">MTDFQKQQIREFRIRGVGYRAISSITGLSRDIVRNYCKAYGLDGFARDLNINIKEKIDKQEACLSCGKDLKQPATGRKRKFCSDDCRRDWWQRHPDSIKRNEETIFEYTCAYCGQEFKVYAQKSRKYCSHECYIRDRYWWKEEGRRPYVGPFENEEVHNE</sequence>
<evidence type="ECO:0000313" key="2">
    <source>
        <dbReference type="Proteomes" id="UP000663499"/>
    </source>
</evidence>
<gene>
    <name evidence="1" type="ORF">J0B03_05680</name>
</gene>